<dbReference type="HOGENOM" id="CLU_2982651_0_0_1"/>
<dbReference type="EnsemblPlants" id="KQL31639">
    <property type="protein sequence ID" value="KQL31639"/>
    <property type="gene ID" value="SETIT_020455mg"/>
</dbReference>
<reference evidence="2" key="2">
    <citation type="submission" date="2018-08" db="UniProtKB">
        <authorList>
            <consortium name="EnsemblPlants"/>
        </authorList>
    </citation>
    <scope>IDENTIFICATION</scope>
    <source>
        <strain evidence="2">Yugu1</strain>
    </source>
</reference>
<dbReference type="AlphaFoldDB" id="K3Z1N7"/>
<dbReference type="EMBL" id="AGNK02000564">
    <property type="status" value="NOT_ANNOTATED_CDS"/>
    <property type="molecule type" value="Genomic_DNA"/>
</dbReference>
<feature type="transmembrane region" description="Helical" evidence="1">
    <location>
        <begin position="12"/>
        <end position="31"/>
    </location>
</feature>
<accession>K3Z1N7</accession>
<keyword evidence="1" id="KW-0812">Transmembrane</keyword>
<name>K3Z1N7_SETIT</name>
<keyword evidence="3" id="KW-1185">Reference proteome</keyword>
<dbReference type="Proteomes" id="UP000004995">
    <property type="component" value="Unassembled WGS sequence"/>
</dbReference>
<reference evidence="3" key="1">
    <citation type="journal article" date="2012" name="Nat. Biotechnol.">
        <title>Reference genome sequence of the model plant Setaria.</title>
        <authorList>
            <person name="Bennetzen J.L."/>
            <person name="Schmutz J."/>
            <person name="Wang H."/>
            <person name="Percifield R."/>
            <person name="Hawkins J."/>
            <person name="Pontaroli A.C."/>
            <person name="Estep M."/>
            <person name="Feng L."/>
            <person name="Vaughn J.N."/>
            <person name="Grimwood J."/>
            <person name="Jenkins J."/>
            <person name="Barry K."/>
            <person name="Lindquist E."/>
            <person name="Hellsten U."/>
            <person name="Deshpande S."/>
            <person name="Wang X."/>
            <person name="Wu X."/>
            <person name="Mitros T."/>
            <person name="Triplett J."/>
            <person name="Yang X."/>
            <person name="Ye C.Y."/>
            <person name="Mauro-Herrera M."/>
            <person name="Wang L."/>
            <person name="Li P."/>
            <person name="Sharma M."/>
            <person name="Sharma R."/>
            <person name="Ronald P.C."/>
            <person name="Panaud O."/>
            <person name="Kellogg E.A."/>
            <person name="Brutnell T.P."/>
            <person name="Doust A.N."/>
            <person name="Tuskan G.A."/>
            <person name="Rokhsar D."/>
            <person name="Devos K.M."/>
        </authorList>
    </citation>
    <scope>NUCLEOTIDE SEQUENCE [LARGE SCALE GENOMIC DNA]</scope>
    <source>
        <strain evidence="3">cv. Yugu1</strain>
    </source>
</reference>
<evidence type="ECO:0000313" key="2">
    <source>
        <dbReference type="EnsemblPlants" id="KQL31639"/>
    </source>
</evidence>
<sequence length="58" mass="6348">MEVAAWPERPALSGFSVGTGTLGLAGQWLIISSLRLQIAYDYEAEISDDEIAYESRSI</sequence>
<dbReference type="Gramene" id="KQL31639">
    <property type="protein sequence ID" value="KQL31639"/>
    <property type="gene ID" value="SETIT_020455mg"/>
</dbReference>
<evidence type="ECO:0000313" key="3">
    <source>
        <dbReference type="Proteomes" id="UP000004995"/>
    </source>
</evidence>
<protein>
    <submittedName>
        <fullName evidence="2">Uncharacterized protein</fullName>
    </submittedName>
</protein>
<dbReference type="InParanoid" id="K3Z1N7"/>
<organism evidence="2 3">
    <name type="scientific">Setaria italica</name>
    <name type="common">Foxtail millet</name>
    <name type="synonym">Panicum italicum</name>
    <dbReference type="NCBI Taxonomy" id="4555"/>
    <lineage>
        <taxon>Eukaryota</taxon>
        <taxon>Viridiplantae</taxon>
        <taxon>Streptophyta</taxon>
        <taxon>Embryophyta</taxon>
        <taxon>Tracheophyta</taxon>
        <taxon>Spermatophyta</taxon>
        <taxon>Magnoliopsida</taxon>
        <taxon>Liliopsida</taxon>
        <taxon>Poales</taxon>
        <taxon>Poaceae</taxon>
        <taxon>PACMAD clade</taxon>
        <taxon>Panicoideae</taxon>
        <taxon>Panicodae</taxon>
        <taxon>Paniceae</taxon>
        <taxon>Cenchrinae</taxon>
        <taxon>Setaria</taxon>
    </lineage>
</organism>
<keyword evidence="1" id="KW-0472">Membrane</keyword>
<keyword evidence="1" id="KW-1133">Transmembrane helix</keyword>
<proteinExistence type="predicted"/>
<evidence type="ECO:0000256" key="1">
    <source>
        <dbReference type="SAM" id="Phobius"/>
    </source>
</evidence>